<name>A0A5J4X385_9EUKA</name>
<accession>A0A5J4X385</accession>
<organism evidence="1 2">
    <name type="scientific">Streblomastix strix</name>
    <dbReference type="NCBI Taxonomy" id="222440"/>
    <lineage>
        <taxon>Eukaryota</taxon>
        <taxon>Metamonada</taxon>
        <taxon>Preaxostyla</taxon>
        <taxon>Oxymonadida</taxon>
        <taxon>Streblomastigidae</taxon>
        <taxon>Streblomastix</taxon>
    </lineage>
</organism>
<dbReference type="Proteomes" id="UP000324800">
    <property type="component" value="Unassembled WGS sequence"/>
</dbReference>
<proteinExistence type="predicted"/>
<evidence type="ECO:0000313" key="2">
    <source>
        <dbReference type="Proteomes" id="UP000324800"/>
    </source>
</evidence>
<protein>
    <submittedName>
        <fullName evidence="1">Uncharacterized protein</fullName>
    </submittedName>
</protein>
<reference evidence="1 2" key="1">
    <citation type="submission" date="2019-03" db="EMBL/GenBank/DDBJ databases">
        <title>Single cell metagenomics reveals metabolic interactions within the superorganism composed of flagellate Streblomastix strix and complex community of Bacteroidetes bacteria on its surface.</title>
        <authorList>
            <person name="Treitli S.C."/>
            <person name="Kolisko M."/>
            <person name="Husnik F."/>
            <person name="Keeling P."/>
            <person name="Hampl V."/>
        </authorList>
    </citation>
    <scope>NUCLEOTIDE SEQUENCE [LARGE SCALE GENOMIC DNA]</scope>
    <source>
        <strain evidence="1">ST1C</strain>
    </source>
</reference>
<evidence type="ECO:0000313" key="1">
    <source>
        <dbReference type="EMBL" id="KAA6401670.1"/>
    </source>
</evidence>
<dbReference type="AlphaFoldDB" id="A0A5J4X385"/>
<dbReference type="SUPFAM" id="SSF50978">
    <property type="entry name" value="WD40 repeat-like"/>
    <property type="match status" value="1"/>
</dbReference>
<dbReference type="OrthoDB" id="338622at2759"/>
<dbReference type="EMBL" id="SNRW01000351">
    <property type="protein sequence ID" value="KAA6401670.1"/>
    <property type="molecule type" value="Genomic_DNA"/>
</dbReference>
<dbReference type="InterPro" id="IPR015943">
    <property type="entry name" value="WD40/YVTN_repeat-like_dom_sf"/>
</dbReference>
<gene>
    <name evidence="1" type="ORF">EZS28_002798</name>
</gene>
<comment type="caution">
    <text evidence="1">The sequence shown here is derived from an EMBL/GenBank/DDBJ whole genome shotgun (WGS) entry which is preliminary data.</text>
</comment>
<dbReference type="InterPro" id="IPR036322">
    <property type="entry name" value="WD40_repeat_dom_sf"/>
</dbReference>
<sequence>MALSIPLVVWEQNPPHAIVALGASINGEDIISGDENGKMVLWNFCFNSEQRHLLEPKSIMVSSSGSSVISLTVFIVQGLRIVACIQDNSDLRVWDLETGNLLSNFRFTYGKPLQIIHIYSNLVAIRGCFNGVYIIDSFSGLIYDRLAEEEGEIRGIYCLTSNNQNNESTIVNH</sequence>
<dbReference type="Gene3D" id="2.130.10.10">
    <property type="entry name" value="YVTN repeat-like/Quinoprotein amine dehydrogenase"/>
    <property type="match status" value="1"/>
</dbReference>